<keyword evidence="4" id="KW-0808">Transferase</keyword>
<dbReference type="Pfam" id="PF02518">
    <property type="entry name" value="HATPase_c"/>
    <property type="match status" value="1"/>
</dbReference>
<feature type="transmembrane region" description="Helical" evidence="6">
    <location>
        <begin position="70"/>
        <end position="89"/>
    </location>
</feature>
<keyword evidence="6" id="KW-0812">Transmembrane</keyword>
<keyword evidence="3" id="KW-0597">Phosphoprotein</keyword>
<dbReference type="PRINTS" id="PR00344">
    <property type="entry name" value="BCTRLSENSOR"/>
</dbReference>
<evidence type="ECO:0000256" key="3">
    <source>
        <dbReference type="ARBA" id="ARBA00022553"/>
    </source>
</evidence>
<dbReference type="EC" id="2.7.13.3" evidence="2"/>
<dbReference type="PROSITE" id="PS50109">
    <property type="entry name" value="HIS_KIN"/>
    <property type="match status" value="1"/>
</dbReference>
<feature type="transmembrane region" description="Helical" evidence="6">
    <location>
        <begin position="218"/>
        <end position="239"/>
    </location>
</feature>
<evidence type="ECO:0000256" key="1">
    <source>
        <dbReference type="ARBA" id="ARBA00000085"/>
    </source>
</evidence>
<evidence type="ECO:0000256" key="4">
    <source>
        <dbReference type="ARBA" id="ARBA00022679"/>
    </source>
</evidence>
<evidence type="ECO:0000313" key="9">
    <source>
        <dbReference type="Proteomes" id="UP000028878"/>
    </source>
</evidence>
<dbReference type="SMART" id="SM00388">
    <property type="entry name" value="HisKA"/>
    <property type="match status" value="1"/>
</dbReference>
<keyword evidence="5 8" id="KW-0418">Kinase</keyword>
<dbReference type="InterPro" id="IPR004358">
    <property type="entry name" value="Sig_transdc_His_kin-like_C"/>
</dbReference>
<comment type="catalytic activity">
    <reaction evidence="1">
        <text>ATP + protein L-histidine = ADP + protein N-phospho-L-histidine.</text>
        <dbReference type="EC" id="2.7.13.3"/>
    </reaction>
</comment>
<feature type="transmembrane region" description="Helical" evidence="6">
    <location>
        <begin position="192"/>
        <end position="212"/>
    </location>
</feature>
<dbReference type="EMBL" id="CCAE010000002">
    <property type="protein sequence ID" value="CDN86165.1"/>
    <property type="molecule type" value="Genomic_DNA"/>
</dbReference>
<keyword evidence="6" id="KW-1133">Transmembrane helix</keyword>
<dbReference type="InterPro" id="IPR003661">
    <property type="entry name" value="HisK_dim/P_dom"/>
</dbReference>
<dbReference type="GO" id="GO:0000155">
    <property type="term" value="F:phosphorelay sensor kinase activity"/>
    <property type="evidence" value="ECO:0007669"/>
    <property type="project" value="InterPro"/>
</dbReference>
<dbReference type="GO" id="GO:0005886">
    <property type="term" value="C:plasma membrane"/>
    <property type="evidence" value="ECO:0007669"/>
    <property type="project" value="TreeGrafter"/>
</dbReference>
<sequence>MSKPAILAGGKPGEARATAGWAAGAQSRDPNAAAMLVDTQPATHQHVPAAPEVRDAWVQSQLIGVMMDNLGSTLLLGALSMPILVYLMAGEVPTWALVLWTAAMLVALVLRLQLIGIYRLRYDSVDGPQRQAFVQRYGWTWPAIGLLWGGPVALSYLQSSFITQFVCALLVVGQGLVTLAAYSAYRPIYRSYTNALSLSALVGLVLASAFHFDQTDLLQTTALFAVLAVFWALLQLAGVRLHQVYRSSFELQFSNQELIDSLTLQTRASLRAVSTKNRFLASAAHDLRQPVHALSLYADWLASEPEMARDIAPRILQSTRAINELFDSLFDLTRIDAGNYKVRLQHVEVHKLFADIALQFEPVAAGKQLRLRTRAQPIVLWSDPVVLRRILGNLVSNALRHTTRGGVLLALRRRQDMVVFEVWDTGVGIAREHQQAIFQEFFRVSQHQGTEDSLGLGLTIVSKLATLMGYQLALQSEASRGSVFRVMLPAYTQQEGAPAPQPTVVQA</sequence>
<evidence type="ECO:0000256" key="6">
    <source>
        <dbReference type="SAM" id="Phobius"/>
    </source>
</evidence>
<dbReference type="RefSeq" id="WP_009517827.1">
    <property type="nucleotide sequence ID" value="NZ_CCAE010000002.1"/>
</dbReference>
<accession>A0A1L1PLF0</accession>
<evidence type="ECO:0000259" key="7">
    <source>
        <dbReference type="PROSITE" id="PS50109"/>
    </source>
</evidence>
<dbReference type="FunFam" id="3.30.565.10:FF:000049">
    <property type="entry name" value="Two-component sensor histidine kinase"/>
    <property type="match status" value="1"/>
</dbReference>
<dbReference type="PANTHER" id="PTHR43047:SF9">
    <property type="entry name" value="HISTIDINE KINASE"/>
    <property type="match status" value="1"/>
</dbReference>
<keyword evidence="9" id="KW-1185">Reference proteome</keyword>
<dbReference type="SUPFAM" id="SSF55874">
    <property type="entry name" value="ATPase domain of HSP90 chaperone/DNA topoisomerase II/histidine kinase"/>
    <property type="match status" value="1"/>
</dbReference>
<dbReference type="InterPro" id="IPR036097">
    <property type="entry name" value="HisK_dim/P_sf"/>
</dbReference>
<dbReference type="PANTHER" id="PTHR43047">
    <property type="entry name" value="TWO-COMPONENT HISTIDINE PROTEIN KINASE"/>
    <property type="match status" value="1"/>
</dbReference>
<feature type="transmembrane region" description="Helical" evidence="6">
    <location>
        <begin position="139"/>
        <end position="157"/>
    </location>
</feature>
<dbReference type="InterPro" id="IPR036890">
    <property type="entry name" value="HATPase_C_sf"/>
</dbReference>
<dbReference type="SUPFAM" id="SSF47384">
    <property type="entry name" value="Homodimeric domain of signal transducing histidine kinase"/>
    <property type="match status" value="1"/>
</dbReference>
<dbReference type="InterPro" id="IPR005467">
    <property type="entry name" value="His_kinase_dom"/>
</dbReference>
<dbReference type="CDD" id="cd00082">
    <property type="entry name" value="HisKA"/>
    <property type="match status" value="1"/>
</dbReference>
<feature type="transmembrane region" description="Helical" evidence="6">
    <location>
        <begin position="95"/>
        <end position="118"/>
    </location>
</feature>
<organism evidence="8 9">
    <name type="scientific">Hydrogenophaga intermedia</name>
    <dbReference type="NCBI Taxonomy" id="65786"/>
    <lineage>
        <taxon>Bacteria</taxon>
        <taxon>Pseudomonadati</taxon>
        <taxon>Pseudomonadota</taxon>
        <taxon>Betaproteobacteria</taxon>
        <taxon>Burkholderiales</taxon>
        <taxon>Comamonadaceae</taxon>
        <taxon>Hydrogenophaga</taxon>
    </lineage>
</organism>
<reference evidence="9" key="1">
    <citation type="submission" date="2014-11" db="EMBL/GenBank/DDBJ databases">
        <title>Draft genome sequence of Hydrogenophaga intermedia S1.</title>
        <authorList>
            <person name="Gan H.M."/>
            <person name="Chew T.H."/>
            <person name="Stolz A."/>
        </authorList>
    </citation>
    <scope>NUCLEOTIDE SEQUENCE [LARGE SCALE GENOMIC DNA]</scope>
    <source>
        <strain evidence="9">S1</strain>
    </source>
</reference>
<evidence type="ECO:0000313" key="8">
    <source>
        <dbReference type="EMBL" id="CDN86165.1"/>
    </source>
</evidence>
<feature type="transmembrane region" description="Helical" evidence="6">
    <location>
        <begin position="163"/>
        <end position="185"/>
    </location>
</feature>
<dbReference type="InterPro" id="IPR003594">
    <property type="entry name" value="HATPase_dom"/>
</dbReference>
<dbReference type="Pfam" id="PF00512">
    <property type="entry name" value="HisKA"/>
    <property type="match status" value="1"/>
</dbReference>
<evidence type="ECO:0000256" key="5">
    <source>
        <dbReference type="ARBA" id="ARBA00022777"/>
    </source>
</evidence>
<dbReference type="Proteomes" id="UP000028878">
    <property type="component" value="Unassembled WGS sequence"/>
</dbReference>
<protein>
    <recommendedName>
        <fullName evidence="2">histidine kinase</fullName>
        <ecNumber evidence="2">2.7.13.3</ecNumber>
    </recommendedName>
</protein>
<dbReference type="SMART" id="SM00387">
    <property type="entry name" value="HATPase_c"/>
    <property type="match status" value="1"/>
</dbReference>
<dbReference type="GO" id="GO:0009927">
    <property type="term" value="F:histidine phosphotransfer kinase activity"/>
    <property type="evidence" value="ECO:0007669"/>
    <property type="project" value="TreeGrafter"/>
</dbReference>
<feature type="domain" description="Histidine kinase" evidence="7">
    <location>
        <begin position="282"/>
        <end position="492"/>
    </location>
</feature>
<gene>
    <name evidence="8" type="ORF">BN948_00566</name>
</gene>
<dbReference type="AlphaFoldDB" id="A0A1L1PLF0"/>
<evidence type="ECO:0000256" key="2">
    <source>
        <dbReference type="ARBA" id="ARBA00012438"/>
    </source>
</evidence>
<proteinExistence type="predicted"/>
<keyword evidence="6" id="KW-0472">Membrane</keyword>
<dbReference type="Gene3D" id="3.30.565.10">
    <property type="entry name" value="Histidine kinase-like ATPase, C-terminal domain"/>
    <property type="match status" value="1"/>
</dbReference>
<name>A0A1L1PLF0_HYDIT</name>
<dbReference type="Gene3D" id="1.10.287.130">
    <property type="match status" value="1"/>
</dbReference>